<sequence>MRTLFICMGILLSSCTEMIEVQTNDTDPVLVVYGSVTTEPSYQTIEISRSAPYFKNDSNLQISDAKVTIESTDGKQVWKLKELARKKGVYQTERKVAGIVGLTYNLRIAYDFNNDGADEMYNASTTIKEPFRIDSLQINSMRVLGRHYYTINLFAQEPLGPDYYVSRFYINGGLATVMITWLMAFDDKLIDGKYLNGLLVYTFSDQNNQGEYDPNKVLFVQSGDTVAVEIDRVEKGYYDFITQCKSSVNGENPFFGGPPSNIVTNLTNGAVGYFAGYAPSRKSVIVP</sequence>
<protein>
    <recommendedName>
        <fullName evidence="2">DUF4249 domain-containing protein</fullName>
    </recommendedName>
</protein>
<organism evidence="1">
    <name type="scientific">bioreactor metagenome</name>
    <dbReference type="NCBI Taxonomy" id="1076179"/>
    <lineage>
        <taxon>unclassified sequences</taxon>
        <taxon>metagenomes</taxon>
        <taxon>ecological metagenomes</taxon>
    </lineage>
</organism>
<dbReference type="Pfam" id="PF14054">
    <property type="entry name" value="DUF4249"/>
    <property type="match status" value="1"/>
</dbReference>
<evidence type="ECO:0000313" key="1">
    <source>
        <dbReference type="EMBL" id="MPL81910.1"/>
    </source>
</evidence>
<dbReference type="InterPro" id="IPR025345">
    <property type="entry name" value="DUF4249"/>
</dbReference>
<dbReference type="EMBL" id="VSSQ01000156">
    <property type="protein sequence ID" value="MPL81910.1"/>
    <property type="molecule type" value="Genomic_DNA"/>
</dbReference>
<evidence type="ECO:0008006" key="2">
    <source>
        <dbReference type="Google" id="ProtNLM"/>
    </source>
</evidence>
<dbReference type="PROSITE" id="PS51257">
    <property type="entry name" value="PROKAR_LIPOPROTEIN"/>
    <property type="match status" value="1"/>
</dbReference>
<gene>
    <name evidence="1" type="ORF">SDC9_27843</name>
</gene>
<name>A0A644US59_9ZZZZ</name>
<accession>A0A644US59</accession>
<comment type="caution">
    <text evidence="1">The sequence shown here is derived from an EMBL/GenBank/DDBJ whole genome shotgun (WGS) entry which is preliminary data.</text>
</comment>
<proteinExistence type="predicted"/>
<dbReference type="AlphaFoldDB" id="A0A644US59"/>
<reference evidence="1" key="1">
    <citation type="submission" date="2019-08" db="EMBL/GenBank/DDBJ databases">
        <authorList>
            <person name="Kucharzyk K."/>
            <person name="Murdoch R.W."/>
            <person name="Higgins S."/>
            <person name="Loffler F."/>
        </authorList>
    </citation>
    <scope>NUCLEOTIDE SEQUENCE</scope>
</reference>